<dbReference type="RefSeq" id="WP_120332399.1">
    <property type="nucleotide sequence ID" value="NZ_MCAQ01000001.1"/>
</dbReference>
<dbReference type="InterPro" id="IPR005467">
    <property type="entry name" value="His_kinase_dom"/>
</dbReference>
<dbReference type="CDD" id="cd00156">
    <property type="entry name" value="REC"/>
    <property type="match status" value="1"/>
</dbReference>
<dbReference type="SMART" id="SM00448">
    <property type="entry name" value="REC"/>
    <property type="match status" value="3"/>
</dbReference>
<dbReference type="AlphaFoldDB" id="A0A420GA08"/>
<dbReference type="InterPro" id="IPR007891">
    <property type="entry name" value="CHASE3"/>
</dbReference>
<evidence type="ECO:0000256" key="3">
    <source>
        <dbReference type="ARBA" id="ARBA00012438"/>
    </source>
</evidence>
<dbReference type="PROSITE" id="PS50110">
    <property type="entry name" value="RESPONSE_REGULATORY"/>
    <property type="match status" value="3"/>
</dbReference>
<dbReference type="InterPro" id="IPR036097">
    <property type="entry name" value="HisK_dim/P_sf"/>
</dbReference>
<feature type="domain" description="Response regulatory" evidence="12">
    <location>
        <begin position="1087"/>
        <end position="1204"/>
    </location>
</feature>
<dbReference type="SMART" id="SM00304">
    <property type="entry name" value="HAMP"/>
    <property type="match status" value="1"/>
</dbReference>
<dbReference type="Pfam" id="PF02518">
    <property type="entry name" value="HATPase_c"/>
    <property type="match status" value="1"/>
</dbReference>
<feature type="coiled-coil region" evidence="9">
    <location>
        <begin position="432"/>
        <end position="522"/>
    </location>
</feature>
<dbReference type="Pfam" id="PF05227">
    <property type="entry name" value="CHASE3"/>
    <property type="match status" value="1"/>
</dbReference>
<feature type="modified residue" description="4-aspartylphosphate" evidence="8">
    <location>
        <position position="869"/>
    </location>
</feature>
<dbReference type="Gene3D" id="1.10.287.130">
    <property type="match status" value="1"/>
</dbReference>
<dbReference type="EC" id="2.7.13.3" evidence="3"/>
<dbReference type="InterPro" id="IPR001789">
    <property type="entry name" value="Sig_transdc_resp-reg_receiver"/>
</dbReference>
<feature type="modified residue" description="4-aspartylphosphate" evidence="8">
    <location>
        <position position="1137"/>
    </location>
</feature>
<evidence type="ECO:0000256" key="2">
    <source>
        <dbReference type="ARBA" id="ARBA00004370"/>
    </source>
</evidence>
<keyword evidence="10" id="KW-1133">Transmembrane helix</keyword>
<dbReference type="InterPro" id="IPR004358">
    <property type="entry name" value="Sig_transdc_His_kin-like_C"/>
</dbReference>
<evidence type="ECO:0000256" key="8">
    <source>
        <dbReference type="PROSITE-ProRule" id="PRU00169"/>
    </source>
</evidence>
<dbReference type="InterPro" id="IPR003018">
    <property type="entry name" value="GAF"/>
</dbReference>
<dbReference type="SUPFAM" id="SSF158472">
    <property type="entry name" value="HAMP domain-like"/>
    <property type="match status" value="1"/>
</dbReference>
<evidence type="ECO:0000256" key="5">
    <source>
        <dbReference type="ARBA" id="ARBA00022679"/>
    </source>
</evidence>
<dbReference type="SUPFAM" id="SSF55781">
    <property type="entry name" value="GAF domain-like"/>
    <property type="match status" value="1"/>
</dbReference>
<dbReference type="Pfam" id="PF00512">
    <property type="entry name" value="HisKA"/>
    <property type="match status" value="1"/>
</dbReference>
<dbReference type="Gene3D" id="3.30.565.10">
    <property type="entry name" value="Histidine kinase-like ATPase, C-terminal domain"/>
    <property type="match status" value="1"/>
</dbReference>
<dbReference type="InterPro" id="IPR011006">
    <property type="entry name" value="CheY-like_superfamily"/>
</dbReference>
<dbReference type="FunFam" id="3.30.565.10:FF:000010">
    <property type="entry name" value="Sensor histidine kinase RcsC"/>
    <property type="match status" value="1"/>
</dbReference>
<evidence type="ECO:0000259" key="11">
    <source>
        <dbReference type="PROSITE" id="PS50109"/>
    </source>
</evidence>
<keyword evidence="4 8" id="KW-0597">Phosphoprotein</keyword>
<protein>
    <recommendedName>
        <fullName evidence="3">histidine kinase</fullName>
        <ecNumber evidence="3">2.7.13.3</ecNumber>
    </recommendedName>
</protein>
<dbReference type="PANTHER" id="PTHR45339:SF1">
    <property type="entry name" value="HYBRID SIGNAL TRANSDUCTION HISTIDINE KINASE J"/>
    <property type="match status" value="1"/>
</dbReference>
<gene>
    <name evidence="14" type="ORF">BCY89_00340</name>
</gene>
<dbReference type="SMART" id="SM00388">
    <property type="entry name" value="HisKA"/>
    <property type="match status" value="1"/>
</dbReference>
<feature type="domain" description="Histidine kinase" evidence="11">
    <location>
        <begin position="532"/>
        <end position="754"/>
    </location>
</feature>
<dbReference type="InterPro" id="IPR036890">
    <property type="entry name" value="HATPase_C_sf"/>
</dbReference>
<dbReference type="EMBL" id="MCAQ01000001">
    <property type="protein sequence ID" value="RKF41991.1"/>
    <property type="molecule type" value="Genomic_DNA"/>
</dbReference>
<feature type="domain" description="Response regulatory" evidence="12">
    <location>
        <begin position="942"/>
        <end position="1058"/>
    </location>
</feature>
<dbReference type="PROSITE" id="PS50885">
    <property type="entry name" value="HAMP"/>
    <property type="match status" value="1"/>
</dbReference>
<feature type="domain" description="HAMP" evidence="13">
    <location>
        <begin position="220"/>
        <end position="272"/>
    </location>
</feature>
<evidence type="ECO:0000259" key="13">
    <source>
        <dbReference type="PROSITE" id="PS50885"/>
    </source>
</evidence>
<evidence type="ECO:0000259" key="12">
    <source>
        <dbReference type="PROSITE" id="PS50110"/>
    </source>
</evidence>
<dbReference type="Pfam" id="PF00072">
    <property type="entry name" value="Response_reg"/>
    <property type="match status" value="3"/>
</dbReference>
<dbReference type="SUPFAM" id="SSF47384">
    <property type="entry name" value="Homodimeric domain of signal transducing histidine kinase"/>
    <property type="match status" value="1"/>
</dbReference>
<keyword evidence="10" id="KW-0472">Membrane</keyword>
<dbReference type="PROSITE" id="PS50109">
    <property type="entry name" value="HIS_KIN"/>
    <property type="match status" value="1"/>
</dbReference>
<comment type="catalytic activity">
    <reaction evidence="1">
        <text>ATP + protein L-histidine = ADP + protein N-phospho-L-histidine.</text>
        <dbReference type="EC" id="2.7.13.3"/>
    </reaction>
</comment>
<dbReference type="CDD" id="cd17546">
    <property type="entry name" value="REC_hyHK_CKI1_RcsC-like"/>
    <property type="match status" value="1"/>
</dbReference>
<keyword evidence="7" id="KW-0902">Two-component regulatory system</keyword>
<dbReference type="Proteomes" id="UP000286402">
    <property type="component" value="Unassembled WGS sequence"/>
</dbReference>
<evidence type="ECO:0000256" key="4">
    <source>
        <dbReference type="ARBA" id="ARBA00022553"/>
    </source>
</evidence>
<keyword evidence="9" id="KW-0175">Coiled coil</keyword>
<keyword evidence="5" id="KW-0808">Transferase</keyword>
<dbReference type="CDD" id="cd16922">
    <property type="entry name" value="HATPase_EvgS-ArcB-TorS-like"/>
    <property type="match status" value="1"/>
</dbReference>
<dbReference type="InterPro" id="IPR003661">
    <property type="entry name" value="HisK_dim/P_dom"/>
</dbReference>
<dbReference type="PRINTS" id="PR00344">
    <property type="entry name" value="BCTRLSENSOR"/>
</dbReference>
<proteinExistence type="predicted"/>
<dbReference type="PANTHER" id="PTHR45339">
    <property type="entry name" value="HYBRID SIGNAL TRANSDUCTION HISTIDINE KINASE J"/>
    <property type="match status" value="1"/>
</dbReference>
<dbReference type="InterPro" id="IPR003594">
    <property type="entry name" value="HATPase_dom"/>
</dbReference>
<organism evidence="14 15">
    <name type="scientific">Sphingobacterium siyangense</name>
    <dbReference type="NCBI Taxonomy" id="459529"/>
    <lineage>
        <taxon>Bacteria</taxon>
        <taxon>Pseudomonadati</taxon>
        <taxon>Bacteroidota</taxon>
        <taxon>Sphingobacteriia</taxon>
        <taxon>Sphingobacteriales</taxon>
        <taxon>Sphingobacteriaceae</taxon>
        <taxon>Sphingobacterium</taxon>
    </lineage>
</organism>
<dbReference type="SUPFAM" id="SSF52172">
    <property type="entry name" value="CheY-like"/>
    <property type="match status" value="3"/>
</dbReference>
<dbReference type="CDD" id="cd00082">
    <property type="entry name" value="HisKA"/>
    <property type="match status" value="1"/>
</dbReference>
<evidence type="ECO:0000256" key="9">
    <source>
        <dbReference type="SAM" id="Coils"/>
    </source>
</evidence>
<dbReference type="GO" id="GO:0000155">
    <property type="term" value="F:phosphorelay sensor kinase activity"/>
    <property type="evidence" value="ECO:0007669"/>
    <property type="project" value="InterPro"/>
</dbReference>
<dbReference type="CDD" id="cd19410">
    <property type="entry name" value="HK9-like_sensor"/>
    <property type="match status" value="1"/>
</dbReference>
<comment type="caution">
    <text evidence="14">The sequence shown here is derived from an EMBL/GenBank/DDBJ whole genome shotgun (WGS) entry which is preliminary data.</text>
</comment>
<evidence type="ECO:0000313" key="14">
    <source>
        <dbReference type="EMBL" id="RKF41991.1"/>
    </source>
</evidence>
<evidence type="ECO:0000256" key="6">
    <source>
        <dbReference type="ARBA" id="ARBA00022777"/>
    </source>
</evidence>
<dbReference type="InterPro" id="IPR003660">
    <property type="entry name" value="HAMP_dom"/>
</dbReference>
<dbReference type="Gene3D" id="3.30.450.40">
    <property type="match status" value="1"/>
</dbReference>
<feature type="domain" description="Response regulatory" evidence="12">
    <location>
        <begin position="820"/>
        <end position="933"/>
    </location>
</feature>
<reference evidence="14 15" key="1">
    <citation type="submission" date="2016-07" db="EMBL/GenBank/DDBJ databases">
        <title>Genome analysis of Sphingobacterium siyangense T12B17.</title>
        <authorList>
            <person name="Xu D."/>
            <person name="Su Y."/>
            <person name="Zheng S."/>
        </authorList>
    </citation>
    <scope>NUCLEOTIDE SEQUENCE [LARGE SCALE GENOMIC DNA]</scope>
    <source>
        <strain evidence="14 15">T12B17</strain>
    </source>
</reference>
<accession>A0A420GA08</accession>
<keyword evidence="10" id="KW-0812">Transmembrane</keyword>
<name>A0A420GA08_9SPHI</name>
<dbReference type="Gene3D" id="6.10.340.10">
    <property type="match status" value="1"/>
</dbReference>
<dbReference type="InterPro" id="IPR029016">
    <property type="entry name" value="GAF-like_dom_sf"/>
</dbReference>
<keyword evidence="15" id="KW-1185">Reference proteome</keyword>
<evidence type="ECO:0000256" key="1">
    <source>
        <dbReference type="ARBA" id="ARBA00000085"/>
    </source>
</evidence>
<evidence type="ECO:0000256" key="7">
    <source>
        <dbReference type="ARBA" id="ARBA00023012"/>
    </source>
</evidence>
<dbReference type="Gene3D" id="3.40.50.2300">
    <property type="match status" value="3"/>
</dbReference>
<feature type="modified residue" description="4-aspartylphosphate" evidence="8">
    <location>
        <position position="991"/>
    </location>
</feature>
<evidence type="ECO:0000256" key="10">
    <source>
        <dbReference type="SAM" id="Phobius"/>
    </source>
</evidence>
<keyword evidence="6 14" id="KW-0418">Kinase</keyword>
<evidence type="ECO:0000313" key="15">
    <source>
        <dbReference type="Proteomes" id="UP000286402"/>
    </source>
</evidence>
<dbReference type="SMART" id="SM00065">
    <property type="entry name" value="GAF"/>
    <property type="match status" value="1"/>
</dbReference>
<sequence length="1207" mass="135311">MPKTILRNLQIGFGISLLILLASSTASYVSIRKQIHNSAMVDHSRRVMSRVNKILQDLQNAETGQRGYLLTGMEKFLDPYKNGLQSLPQSLSRAHDLTADNPAQQQVIDTLSTLVQSRLDRLENLVNIKKRGGMVSVAQLEEGKTYMDSCRLLISKIIDNEESLLNRRSDELTRSSGYTSIFVLLAAAVSLLITLFFYFRLRADFFKREELQNDLKRKDEEIQRRLSITQRIAREIAAGNYEMQIQDAEQDDLGSLTGSLNEMARSLKTSFDELSNNNWHQAGLTQLSNLLMGNKQQEELTAVTLGHLTKYGNCVNGAIYLMEQDELVLRGAYGLEDPDHKRFAPGEGMVGQVFKDGKEKLFENLENSSYVISFASGKVQVNNLFILPVFDGNQCIGVMELGALQPFSSIQLAFFRDAVQKVGTTLAAAQARLVVQNLLEETQAQTEELQAQHTELESLNSSLEMHTHKLQASEEELRVQQEELVQSNRELEERSKLLEDKNVEIAERNQEIQKKAAELEQSTRYKSEFLANMSHELRTPLNSILLLSRLMAENSDGNLNEEQMESAAVIQSSGKSLLTLIDEILDLSKIESGKMDLDVQPVYFADILNGLTAMFGPIAADKQLGLEMSAAKGLPMQLETDKQRLDQILRNLLSNAIKFTASGKVTLHIDREQSQRHRIVFEVRDTGIGIPKDKQHLIFEAFQQADGSTRRKFGGTGLGLSISRELARLLGGEILLDSEENKGSVFRLILPEQISGNMPSVFATELQRPMIGETDVETVEPAVVKQDSQVAVQAVERMPEIPIPADIPDDRDSIVAGDRFILIVEDDIEFAKILLKYTRQQNYKGIVVVRGDIAAEMVARYMPLAVLLDIQLPLKDGWQVMAEIKENPKTRHIPVHIMSSLQVKRESLLQGAIDFINKPMALEQMGDMFRKIEDALTRHPKKVLIVEENPKHAAALSLFLESFDIASEIKSNVEDSIVALSSDTADCVILDMGVPDRVGYETLEAVKRNQGLENLPIIVFTGKNLSQVEEMKLKRYADSIIVKTANSYQRILDEVGLFLHLVEENNGPSTKSPGRLGFLQDVLQGKKVLVADDDIRNIFSLTKALEKYQMTVVPATDGKDALKQLEDNPDVAVILMDMMMPEMDGYETIASIRKDQRYENMPIIAVTAKSMMGDREKCIAAGASDYISKPVDIDQLLSLLRVWLYEY</sequence>
<dbReference type="SUPFAM" id="SSF55874">
    <property type="entry name" value="ATPase domain of HSP90 chaperone/DNA topoisomerase II/histidine kinase"/>
    <property type="match status" value="1"/>
</dbReference>
<dbReference type="SMART" id="SM00387">
    <property type="entry name" value="HATPase_c"/>
    <property type="match status" value="1"/>
</dbReference>
<comment type="subcellular location">
    <subcellularLocation>
        <location evidence="2">Membrane</location>
    </subcellularLocation>
</comment>
<feature type="transmembrane region" description="Helical" evidence="10">
    <location>
        <begin position="177"/>
        <end position="199"/>
    </location>
</feature>
<dbReference type="Pfam" id="PF13185">
    <property type="entry name" value="GAF_2"/>
    <property type="match status" value="1"/>
</dbReference>
<dbReference type="CDD" id="cd06225">
    <property type="entry name" value="HAMP"/>
    <property type="match status" value="1"/>
</dbReference>
<dbReference type="GO" id="GO:0016020">
    <property type="term" value="C:membrane"/>
    <property type="evidence" value="ECO:0007669"/>
    <property type="project" value="UniProtKB-SubCell"/>
</dbReference>